<dbReference type="RefSeq" id="WP_322455399.1">
    <property type="nucleotide sequence ID" value="NZ_CP141059.1"/>
</dbReference>
<accession>A0ABZ0ZMA0</accession>
<feature type="transmembrane region" description="Helical" evidence="1">
    <location>
        <begin position="239"/>
        <end position="259"/>
    </location>
</feature>
<organism evidence="2 3">
    <name type="scientific">Nocardioides bizhenqiangii</name>
    <dbReference type="NCBI Taxonomy" id="3095076"/>
    <lineage>
        <taxon>Bacteria</taxon>
        <taxon>Bacillati</taxon>
        <taxon>Actinomycetota</taxon>
        <taxon>Actinomycetes</taxon>
        <taxon>Propionibacteriales</taxon>
        <taxon>Nocardioidaceae</taxon>
        <taxon>Nocardioides</taxon>
    </lineage>
</organism>
<evidence type="ECO:0000313" key="2">
    <source>
        <dbReference type="EMBL" id="WQQ24899.1"/>
    </source>
</evidence>
<protein>
    <submittedName>
        <fullName evidence="2">ABC-2 family transporter protein</fullName>
    </submittedName>
</protein>
<evidence type="ECO:0000313" key="3">
    <source>
        <dbReference type="Proteomes" id="UP001327225"/>
    </source>
</evidence>
<dbReference type="PANTHER" id="PTHR36832">
    <property type="entry name" value="SLR1174 PROTEIN-RELATED"/>
    <property type="match status" value="1"/>
</dbReference>
<dbReference type="EMBL" id="CP141059">
    <property type="protein sequence ID" value="WQQ24899.1"/>
    <property type="molecule type" value="Genomic_DNA"/>
</dbReference>
<dbReference type="Pfam" id="PF06182">
    <property type="entry name" value="ABC2_membrane_6"/>
    <property type="match status" value="1"/>
</dbReference>
<feature type="transmembrane region" description="Helical" evidence="1">
    <location>
        <begin position="148"/>
        <end position="179"/>
    </location>
</feature>
<gene>
    <name evidence="2" type="ORF">SHK19_13085</name>
</gene>
<evidence type="ECO:0000256" key="1">
    <source>
        <dbReference type="SAM" id="Phobius"/>
    </source>
</evidence>
<keyword evidence="1" id="KW-0472">Membrane</keyword>
<sequence>MRAVPSGVRVYWRILVAGFRRQSAYLMAAFGGLVANTTFGLLKVAILFATVRAAGGELEGYDVALMSTYIWVSQGLLGSVNLFGRIDIADRIKDGDVAVDFLRPLDVQAAAITTEVGRSLFNLIPRGIPSVLIGGLVVGMALPDDPLAYLLGAVSIVLGIAISAATVYLVVATPGFWVVETRGLQILYMVVSGFLAGLFVPIWIFPTWLEVVAQATPFPSMMMYPVDIISGRADTIEGLLLIAVQVAWLAGVGALGQVLTRAGRRHLEVQGG</sequence>
<dbReference type="InterPro" id="IPR010390">
    <property type="entry name" value="ABC-2_transporter-like"/>
</dbReference>
<dbReference type="Proteomes" id="UP001327225">
    <property type="component" value="Chromosome"/>
</dbReference>
<proteinExistence type="predicted"/>
<reference evidence="3" key="1">
    <citation type="submission" date="2023-12" db="EMBL/GenBank/DDBJ databases">
        <title>Novel species in genus Nocardioides.</title>
        <authorList>
            <person name="Zhou H."/>
        </authorList>
    </citation>
    <scope>NUCLEOTIDE SEQUENCE [LARGE SCALE GENOMIC DNA]</scope>
    <source>
        <strain evidence="3">HM61</strain>
    </source>
</reference>
<keyword evidence="1" id="KW-1133">Transmembrane helix</keyword>
<name>A0ABZ0ZMA0_9ACTN</name>
<keyword evidence="3" id="KW-1185">Reference proteome</keyword>
<feature type="transmembrane region" description="Helical" evidence="1">
    <location>
        <begin position="63"/>
        <end position="83"/>
    </location>
</feature>
<feature type="transmembrane region" description="Helical" evidence="1">
    <location>
        <begin position="123"/>
        <end position="142"/>
    </location>
</feature>
<keyword evidence="1" id="KW-0812">Transmembrane</keyword>
<dbReference type="PANTHER" id="PTHR36832:SF2">
    <property type="entry name" value="INTEGRAL MEMBRANE PROTEIN"/>
    <property type="match status" value="1"/>
</dbReference>
<feature type="transmembrane region" description="Helical" evidence="1">
    <location>
        <begin position="186"/>
        <end position="205"/>
    </location>
</feature>
<feature type="transmembrane region" description="Helical" evidence="1">
    <location>
        <begin position="24"/>
        <end position="51"/>
    </location>
</feature>